<accession>A0A401G4L2</accession>
<dbReference type="PROSITE" id="PS51257">
    <property type="entry name" value="PROKAR_LIPOPROTEIN"/>
    <property type="match status" value="1"/>
</dbReference>
<dbReference type="AlphaFoldDB" id="A0A401G4L2"/>
<comment type="caution">
    <text evidence="2">The sequence shown here is derived from an EMBL/GenBank/DDBJ whole genome shotgun (WGS) entry which is preliminary data.</text>
</comment>
<reference evidence="3" key="1">
    <citation type="submission" date="2017-11" db="EMBL/GenBank/DDBJ databases">
        <authorList>
            <person name="Watanabe M."/>
            <person name="Kojima H."/>
        </authorList>
    </citation>
    <scope>NUCLEOTIDE SEQUENCE [LARGE SCALE GENOMIC DNA]</scope>
    <source>
        <strain evidence="3">Tokyo 01</strain>
    </source>
</reference>
<protein>
    <recommendedName>
        <fullName evidence="4">Lipoprotein</fullName>
    </recommendedName>
</protein>
<feature type="signal peptide" evidence="1">
    <location>
        <begin position="1"/>
        <end position="19"/>
    </location>
</feature>
<gene>
    <name evidence="2" type="ORF">DENIS_5168</name>
</gene>
<sequence length="193" mass="22008">MKKKRCAMMFMWFSIVILAGCSSLLPSAKNDIKSPWQTFEEAKMAFDQIVPYKTTSLELKALGIDPFTRSNIKLLTYLDVIERFMPDAAIQRDALDAGVLDCLSGKESCHAYEVKAKRMYKERFGNVLADIFAFRRKTRITGWAFNAIIVLKNDVVVHKVWGGDPKLDELVDQKKPLGPLQNSEGILWDVIRF</sequence>
<name>A0A401G4L2_9BACT</name>
<evidence type="ECO:0000313" key="3">
    <source>
        <dbReference type="Proteomes" id="UP000288096"/>
    </source>
</evidence>
<reference evidence="3" key="2">
    <citation type="submission" date="2019-01" db="EMBL/GenBank/DDBJ databases">
        <title>Genome sequence of Desulfonema ishimotonii strain Tokyo 01.</title>
        <authorList>
            <person name="Fukui M."/>
        </authorList>
    </citation>
    <scope>NUCLEOTIDE SEQUENCE [LARGE SCALE GENOMIC DNA]</scope>
    <source>
        <strain evidence="3">Tokyo 01</strain>
    </source>
</reference>
<evidence type="ECO:0008006" key="4">
    <source>
        <dbReference type="Google" id="ProtNLM"/>
    </source>
</evidence>
<evidence type="ECO:0000313" key="2">
    <source>
        <dbReference type="EMBL" id="GBC64150.1"/>
    </source>
</evidence>
<organism evidence="2 3">
    <name type="scientific">Desulfonema ishimotonii</name>
    <dbReference type="NCBI Taxonomy" id="45657"/>
    <lineage>
        <taxon>Bacteria</taxon>
        <taxon>Pseudomonadati</taxon>
        <taxon>Thermodesulfobacteriota</taxon>
        <taxon>Desulfobacteria</taxon>
        <taxon>Desulfobacterales</taxon>
        <taxon>Desulfococcaceae</taxon>
        <taxon>Desulfonema</taxon>
    </lineage>
</organism>
<dbReference type="EMBL" id="BEXT01000001">
    <property type="protein sequence ID" value="GBC64150.1"/>
    <property type="molecule type" value="Genomic_DNA"/>
</dbReference>
<proteinExistence type="predicted"/>
<keyword evidence="1" id="KW-0732">Signal</keyword>
<evidence type="ECO:0000256" key="1">
    <source>
        <dbReference type="SAM" id="SignalP"/>
    </source>
</evidence>
<keyword evidence="3" id="KW-1185">Reference proteome</keyword>
<dbReference type="Proteomes" id="UP000288096">
    <property type="component" value="Unassembled WGS sequence"/>
</dbReference>
<feature type="chain" id="PRO_5019354936" description="Lipoprotein" evidence="1">
    <location>
        <begin position="20"/>
        <end position="193"/>
    </location>
</feature>
<dbReference type="OrthoDB" id="6979445at2"/>
<dbReference type="RefSeq" id="WP_124331149.1">
    <property type="nucleotide sequence ID" value="NZ_BEXT01000001.1"/>
</dbReference>